<dbReference type="RefSeq" id="WP_330431823.1">
    <property type="nucleotide sequence ID" value="NZ_JAZDUF010000002.1"/>
</dbReference>
<dbReference type="EMBL" id="JAZDUF010000002">
    <property type="protein sequence ID" value="MEE3850142.1"/>
    <property type="molecule type" value="Genomic_DNA"/>
</dbReference>
<dbReference type="Proteomes" id="UP001347146">
    <property type="component" value="Unassembled WGS sequence"/>
</dbReference>
<organism evidence="1 2">
    <name type="scientific">Gordonia sesuvii</name>
    <dbReference type="NCBI Taxonomy" id="3116777"/>
    <lineage>
        <taxon>Bacteria</taxon>
        <taxon>Bacillati</taxon>
        <taxon>Actinomycetota</taxon>
        <taxon>Actinomycetes</taxon>
        <taxon>Mycobacteriales</taxon>
        <taxon>Gordoniaceae</taxon>
        <taxon>Gordonia</taxon>
    </lineage>
</organism>
<accession>A0ABU7MAL5</accession>
<reference evidence="1 2" key="1">
    <citation type="submission" date="2024-01" db="EMBL/GenBank/DDBJ databases">
        <title>Draft genome sequence of Gordonia sp. LSe1-13.</title>
        <authorList>
            <person name="Suphannarot A."/>
            <person name="Mingma R."/>
        </authorList>
    </citation>
    <scope>NUCLEOTIDE SEQUENCE [LARGE SCALE GENOMIC DNA]</scope>
    <source>
        <strain evidence="1 2">LSe1-13</strain>
    </source>
</reference>
<evidence type="ECO:0000313" key="2">
    <source>
        <dbReference type="Proteomes" id="UP001347146"/>
    </source>
</evidence>
<gene>
    <name evidence="1" type="ORF">VZC37_07340</name>
</gene>
<name>A0ABU7MAL5_9ACTN</name>
<sequence>MTVRISDVATAGAAAAIATNVVPHLAHGISGKPFPTPFADPPGVGDSSPASNIVWASMNATVAALLVYTGRSRLRDPACLAVAAVSAAGSAVGLRSYFRKVRPNGGSVA</sequence>
<evidence type="ECO:0000313" key="1">
    <source>
        <dbReference type="EMBL" id="MEE3850142.1"/>
    </source>
</evidence>
<protein>
    <submittedName>
        <fullName evidence="1">Uncharacterized protein</fullName>
    </submittedName>
</protein>
<comment type="caution">
    <text evidence="1">The sequence shown here is derived from an EMBL/GenBank/DDBJ whole genome shotgun (WGS) entry which is preliminary data.</text>
</comment>
<proteinExistence type="predicted"/>
<keyword evidence="2" id="KW-1185">Reference proteome</keyword>